<feature type="transmembrane region" description="Helical" evidence="1">
    <location>
        <begin position="175"/>
        <end position="193"/>
    </location>
</feature>
<protein>
    <recommendedName>
        <fullName evidence="5">4Fe-4S ferredoxin-type domain-containing protein</fullName>
    </recommendedName>
</protein>
<organism evidence="3 4">
    <name type="scientific">Conidiobolus coronatus (strain ATCC 28846 / CBS 209.66 / NRRL 28638)</name>
    <name type="common">Delacroixia coronata</name>
    <dbReference type="NCBI Taxonomy" id="796925"/>
    <lineage>
        <taxon>Eukaryota</taxon>
        <taxon>Fungi</taxon>
        <taxon>Fungi incertae sedis</taxon>
        <taxon>Zoopagomycota</taxon>
        <taxon>Entomophthoromycotina</taxon>
        <taxon>Entomophthoromycetes</taxon>
        <taxon>Entomophthorales</taxon>
        <taxon>Ancylistaceae</taxon>
        <taxon>Conidiobolus</taxon>
    </lineage>
</organism>
<evidence type="ECO:0000256" key="1">
    <source>
        <dbReference type="SAM" id="Phobius"/>
    </source>
</evidence>
<keyword evidence="1" id="KW-0472">Membrane</keyword>
<dbReference type="OrthoDB" id="48943at2759"/>
<evidence type="ECO:0000313" key="4">
    <source>
        <dbReference type="Proteomes" id="UP000070444"/>
    </source>
</evidence>
<dbReference type="OMA" id="PLVICYL"/>
<dbReference type="EMBL" id="KQ964426">
    <property type="protein sequence ID" value="KXN74250.1"/>
    <property type="molecule type" value="Genomic_DNA"/>
</dbReference>
<keyword evidence="1" id="KW-0812">Transmembrane</keyword>
<feature type="signal peptide" evidence="2">
    <location>
        <begin position="1"/>
        <end position="25"/>
    </location>
</feature>
<reference evidence="3 4" key="1">
    <citation type="journal article" date="2015" name="Genome Biol. Evol.">
        <title>Phylogenomic analyses indicate that early fungi evolved digesting cell walls of algal ancestors of land plants.</title>
        <authorList>
            <person name="Chang Y."/>
            <person name="Wang S."/>
            <person name="Sekimoto S."/>
            <person name="Aerts A.L."/>
            <person name="Choi C."/>
            <person name="Clum A."/>
            <person name="LaButti K.M."/>
            <person name="Lindquist E.A."/>
            <person name="Yee Ngan C."/>
            <person name="Ohm R.A."/>
            <person name="Salamov A.A."/>
            <person name="Grigoriev I.V."/>
            <person name="Spatafora J.W."/>
            <person name="Berbee M.L."/>
        </authorList>
    </citation>
    <scope>NUCLEOTIDE SEQUENCE [LARGE SCALE GENOMIC DNA]</scope>
    <source>
        <strain evidence="3 4">NRRL 28638</strain>
    </source>
</reference>
<feature type="chain" id="PRO_5007294782" description="4Fe-4S ferredoxin-type domain-containing protein" evidence="2">
    <location>
        <begin position="26"/>
        <end position="241"/>
    </location>
</feature>
<evidence type="ECO:0000313" key="3">
    <source>
        <dbReference type="EMBL" id="KXN74250.1"/>
    </source>
</evidence>
<dbReference type="Proteomes" id="UP000070444">
    <property type="component" value="Unassembled WGS sequence"/>
</dbReference>
<evidence type="ECO:0008006" key="5">
    <source>
        <dbReference type="Google" id="ProtNLM"/>
    </source>
</evidence>
<proteinExistence type="predicted"/>
<dbReference type="STRING" id="796925.A0A137PGZ5"/>
<sequence length="241" mass="26606">MSNHRCNNIIVLLFSTILWSSYVYGTPVFNTVNDYDLNGNKCPLPTKRGVKCPTLCVSDVKQCPEKVSSNCPQGQTFCQDGKCHESCPADIINPCSCGAENNSWTLYPCSTASTVLVDLPNFYYAIEKNLTTQHCSESFGLQNTPKVYDGSDPGSSMWAICPLPPPPVFTYREPMWIAVFSIVAFQALFLMVWHSYKTFAERNAIHMIASEFPPSLNETGLVASIQEKSASSKSQSAQAND</sequence>
<accession>A0A137PGZ5</accession>
<evidence type="ECO:0000256" key="2">
    <source>
        <dbReference type="SAM" id="SignalP"/>
    </source>
</evidence>
<keyword evidence="4" id="KW-1185">Reference proteome</keyword>
<feature type="non-terminal residue" evidence="3">
    <location>
        <position position="241"/>
    </location>
</feature>
<gene>
    <name evidence="3" type="ORF">CONCODRAFT_2788</name>
</gene>
<keyword evidence="2" id="KW-0732">Signal</keyword>
<name>A0A137PGZ5_CONC2</name>
<keyword evidence="1" id="KW-1133">Transmembrane helix</keyword>
<dbReference type="AlphaFoldDB" id="A0A137PGZ5"/>